<feature type="transmembrane region" description="Helical" evidence="9">
    <location>
        <begin position="134"/>
        <end position="155"/>
    </location>
</feature>
<feature type="transmembrane region" description="Helical" evidence="9">
    <location>
        <begin position="86"/>
        <end position="113"/>
    </location>
</feature>
<evidence type="ECO:0000256" key="5">
    <source>
        <dbReference type="ARBA" id="ARBA00022592"/>
    </source>
</evidence>
<evidence type="ECO:0000313" key="11">
    <source>
        <dbReference type="EMBL" id="ACB42613.1"/>
    </source>
</evidence>
<dbReference type="PANTHER" id="PTHR42922:SF1">
    <property type="entry name" value="PHOSPHATE TRANSPORT SYSTEM PERMEASE PROTEIN PSTA"/>
    <property type="match status" value="1"/>
</dbReference>
<organism evidence="11">
    <name type="scientific">Paulinella chromatophora</name>
    <dbReference type="NCBI Taxonomy" id="39717"/>
    <lineage>
        <taxon>Eukaryota</taxon>
        <taxon>Sar</taxon>
        <taxon>Rhizaria</taxon>
        <taxon>Cercozoa</taxon>
        <taxon>Imbricatea</taxon>
        <taxon>Silicofilosea</taxon>
        <taxon>Euglyphida</taxon>
        <taxon>Paulinellidae</taxon>
        <taxon>Paulinella</taxon>
    </lineage>
</organism>
<keyword evidence="4" id="KW-1003">Cell membrane</keyword>
<reference evidence="11" key="1">
    <citation type="submission" date="2007-08" db="EMBL/GenBank/DDBJ databases">
        <authorList>
            <person name="Gloeckner G."/>
            <person name="Nowack E."/>
            <person name="Melkonian M."/>
        </authorList>
    </citation>
    <scope>NUCLEOTIDE SEQUENCE</scope>
</reference>
<evidence type="ECO:0000256" key="2">
    <source>
        <dbReference type="ARBA" id="ARBA00007069"/>
    </source>
</evidence>
<dbReference type="PANTHER" id="PTHR42922">
    <property type="entry name" value="PHOSPHATE TRANSPORT SYSTEM PERMEASE PROTEIN PSTA"/>
    <property type="match status" value="1"/>
</dbReference>
<dbReference type="GO" id="GO:0005315">
    <property type="term" value="F:phosphate transmembrane transporter activity"/>
    <property type="evidence" value="ECO:0007669"/>
    <property type="project" value="InterPro"/>
</dbReference>
<dbReference type="GO" id="GO:0035435">
    <property type="term" value="P:phosphate ion transmembrane transport"/>
    <property type="evidence" value="ECO:0007669"/>
    <property type="project" value="InterPro"/>
</dbReference>
<comment type="subcellular location">
    <subcellularLocation>
        <location evidence="1">Cell membrane</location>
        <topology evidence="1">Multi-pass membrane protein</topology>
    </subcellularLocation>
</comment>
<evidence type="ECO:0000256" key="3">
    <source>
        <dbReference type="ARBA" id="ARBA00022448"/>
    </source>
</evidence>
<dbReference type="AlphaFoldDB" id="B1X3U4"/>
<gene>
    <name evidence="11" type="primary">pstA</name>
    <name evidence="11" type="ordered locus">PCC_0162</name>
</gene>
<dbReference type="PROSITE" id="PS50928">
    <property type="entry name" value="ABC_TM1"/>
    <property type="match status" value="1"/>
</dbReference>
<name>B1X3U4_PAUCH</name>
<comment type="similarity">
    <text evidence="2">Belongs to the binding-protein-dependent transport system permease family. CysTW subfamily.</text>
</comment>
<feature type="transmembrane region" description="Helical" evidence="9">
    <location>
        <begin position="161"/>
        <end position="183"/>
    </location>
</feature>
<dbReference type="EMBL" id="CP000815">
    <property type="protein sequence ID" value="ACB42613.1"/>
    <property type="molecule type" value="Genomic_DNA"/>
</dbReference>
<feature type="transmembrane region" description="Helical" evidence="9">
    <location>
        <begin position="33"/>
        <end position="58"/>
    </location>
</feature>
<protein>
    <submittedName>
        <fullName evidence="11">Putative phosphate ABC transporter</fullName>
    </submittedName>
</protein>
<evidence type="ECO:0000256" key="4">
    <source>
        <dbReference type="ARBA" id="ARBA00022475"/>
    </source>
</evidence>
<accession>B1X3U4</accession>
<dbReference type="InterPro" id="IPR000515">
    <property type="entry name" value="MetI-like"/>
</dbReference>
<evidence type="ECO:0000256" key="1">
    <source>
        <dbReference type="ARBA" id="ARBA00004651"/>
    </source>
</evidence>
<dbReference type="InterPro" id="IPR035906">
    <property type="entry name" value="MetI-like_sf"/>
</dbReference>
<evidence type="ECO:0000259" key="10">
    <source>
        <dbReference type="PROSITE" id="PS50928"/>
    </source>
</evidence>
<dbReference type="Gene3D" id="1.10.3720.10">
    <property type="entry name" value="MetI-like"/>
    <property type="match status" value="1"/>
</dbReference>
<dbReference type="Pfam" id="PF00528">
    <property type="entry name" value="BPD_transp_1"/>
    <property type="match status" value="1"/>
</dbReference>
<keyword evidence="5" id="KW-0592">Phosphate transport</keyword>
<evidence type="ECO:0000256" key="9">
    <source>
        <dbReference type="SAM" id="Phobius"/>
    </source>
</evidence>
<dbReference type="GeneID" id="6481148"/>
<dbReference type="SUPFAM" id="SSF161098">
    <property type="entry name" value="MetI-like"/>
    <property type="match status" value="1"/>
</dbReference>
<keyword evidence="3" id="KW-0813">Transport</keyword>
<feature type="transmembrane region" description="Helical" evidence="9">
    <location>
        <begin position="275"/>
        <end position="298"/>
    </location>
</feature>
<keyword evidence="7 9" id="KW-1133">Transmembrane helix</keyword>
<proteinExistence type="inferred from homology"/>
<evidence type="ECO:0000256" key="7">
    <source>
        <dbReference type="ARBA" id="ARBA00022989"/>
    </source>
</evidence>
<dbReference type="GO" id="GO:0005886">
    <property type="term" value="C:plasma membrane"/>
    <property type="evidence" value="ECO:0007669"/>
    <property type="project" value="UniProtKB-SubCell"/>
</dbReference>
<dbReference type="RefSeq" id="YP_002048823.1">
    <property type="nucleotide sequence ID" value="NC_011087.1"/>
</dbReference>
<dbReference type="NCBIfam" id="TIGR00974">
    <property type="entry name" value="3a0107s02c"/>
    <property type="match status" value="1"/>
</dbReference>
<geneLocation type="organellar chromatophore" evidence="11"/>
<reference evidence="11" key="2">
    <citation type="journal article" date="2008" name="Curr. Biol.">
        <title>Chromatophore genome sequence of Paulinella sheds light on acquisition of photosynthesis by eukaryotes.</title>
        <authorList>
            <person name="Nowack E.C.M."/>
            <person name="Melkonian M."/>
            <person name="Gloeckner G."/>
        </authorList>
    </citation>
    <scope>NUCLEOTIDE SEQUENCE [LARGE SCALE GENOMIC DNA]</scope>
</reference>
<evidence type="ECO:0000256" key="8">
    <source>
        <dbReference type="ARBA" id="ARBA00023136"/>
    </source>
</evidence>
<keyword evidence="6 9" id="KW-0812">Transmembrane</keyword>
<dbReference type="InterPro" id="IPR005672">
    <property type="entry name" value="Phosphate_PstA"/>
</dbReference>
<sequence length="308" mass="33451">MRSKLFRRRFLQRKFTSSFKLNPKLTRNRIARLLSGIVGLFTAISILPLVSVMSFIFIRGYDKLSLKLLTELPPAAGFDGGGIGNAIMGTITITTIASMLSIPIGVGGGIYIAELIKEGFFTEMIKFGSRVLSGIPSIIYGICIYETVVATRLFFDKSYGAVAGGICLGLIMIPSVFQTTYSASRAVPSEYREIAIGLGGSESATIKNIVLPTALKKITTGITLAISRAAGETAPLVFTALFSPFWPEGLFNPIATMSVLIYNFSSAPYKSQNDLAWAASFVLMMLILVANLFARWIVYLLNRPISPK</sequence>
<dbReference type="CDD" id="cd06261">
    <property type="entry name" value="TM_PBP2"/>
    <property type="match status" value="1"/>
</dbReference>
<keyword evidence="11" id="KW-0934">Plastid</keyword>
<feature type="domain" description="ABC transmembrane type-1" evidence="10">
    <location>
        <begin position="87"/>
        <end position="294"/>
    </location>
</feature>
<keyword evidence="8 9" id="KW-0472">Membrane</keyword>
<dbReference type="InterPro" id="IPR051408">
    <property type="entry name" value="Phosphate_transprt_permease"/>
</dbReference>
<evidence type="ECO:0000256" key="6">
    <source>
        <dbReference type="ARBA" id="ARBA00022692"/>
    </source>
</evidence>